<dbReference type="InterPro" id="IPR050570">
    <property type="entry name" value="Cell_wall_metabolism_enzyme"/>
</dbReference>
<comment type="caution">
    <text evidence="4">The sequence shown here is derived from an EMBL/GenBank/DDBJ whole genome shotgun (WGS) entry which is preliminary data.</text>
</comment>
<evidence type="ECO:0000259" key="2">
    <source>
        <dbReference type="PROSITE" id="PS51109"/>
    </source>
</evidence>
<dbReference type="InterPro" id="IPR011055">
    <property type="entry name" value="Dup_hybrid_motif"/>
</dbReference>
<dbReference type="Pfam" id="PF01551">
    <property type="entry name" value="Peptidase_M23"/>
    <property type="match status" value="1"/>
</dbReference>
<dbReference type="SUPFAM" id="SSF51261">
    <property type="entry name" value="Duplicated hybrid motif"/>
    <property type="match status" value="1"/>
</dbReference>
<evidence type="ECO:0000313" key="4">
    <source>
        <dbReference type="EMBL" id="MBD7969883.1"/>
    </source>
</evidence>
<dbReference type="RefSeq" id="WP_191802416.1">
    <property type="nucleotide sequence ID" value="NZ_JACSQL010000009.1"/>
</dbReference>
<dbReference type="Gene3D" id="3.10.350.10">
    <property type="entry name" value="LysM domain"/>
    <property type="match status" value="1"/>
</dbReference>
<proteinExistence type="predicted"/>
<evidence type="ECO:0000256" key="1">
    <source>
        <dbReference type="ARBA" id="ARBA00022729"/>
    </source>
</evidence>
<feature type="domain" description="G5" evidence="2">
    <location>
        <begin position="287"/>
        <end position="368"/>
    </location>
</feature>
<keyword evidence="5" id="KW-1185">Reference proteome</keyword>
<evidence type="ECO:0000313" key="5">
    <source>
        <dbReference type="Proteomes" id="UP000608071"/>
    </source>
</evidence>
<gene>
    <name evidence="4" type="ORF">H9647_17625</name>
</gene>
<reference evidence="4 5" key="1">
    <citation type="submission" date="2020-08" db="EMBL/GenBank/DDBJ databases">
        <title>A Genomic Blueprint of the Chicken Gut Microbiome.</title>
        <authorList>
            <person name="Gilroy R."/>
            <person name="Ravi A."/>
            <person name="Getino M."/>
            <person name="Pursley I."/>
            <person name="Horton D.L."/>
            <person name="Alikhan N.-F."/>
            <person name="Baker D."/>
            <person name="Gharbi K."/>
            <person name="Hall N."/>
            <person name="Watson M."/>
            <person name="Adriaenssens E.M."/>
            <person name="Foster-Nyarko E."/>
            <person name="Jarju S."/>
            <person name="Secka A."/>
            <person name="Antonio M."/>
            <person name="Oren A."/>
            <person name="Chaudhuri R."/>
            <person name="La Ragione R.M."/>
            <person name="Hildebrand F."/>
            <person name="Pallen M.J."/>
        </authorList>
    </citation>
    <scope>NUCLEOTIDE SEQUENCE [LARGE SCALE GENOMIC DNA]</scope>
    <source>
        <strain evidence="4 5">Sa2BVA9</strain>
    </source>
</reference>
<dbReference type="Gene3D" id="2.20.230.10">
    <property type="entry name" value="Resuscitation-promoting factor rpfb"/>
    <property type="match status" value="1"/>
</dbReference>
<dbReference type="EMBL" id="JACSQL010000009">
    <property type="protein sequence ID" value="MBD7969883.1"/>
    <property type="molecule type" value="Genomic_DNA"/>
</dbReference>
<dbReference type="InterPro" id="IPR036779">
    <property type="entry name" value="LysM_dom_sf"/>
</dbReference>
<keyword evidence="1" id="KW-0732">Signal</keyword>
<protein>
    <submittedName>
        <fullName evidence="4">M23 family metallopeptidase</fullName>
    </submittedName>
</protein>
<dbReference type="SMART" id="SM01208">
    <property type="entry name" value="G5"/>
    <property type="match status" value="1"/>
</dbReference>
<dbReference type="InterPro" id="IPR018392">
    <property type="entry name" value="LysM"/>
</dbReference>
<dbReference type="PROSITE" id="PS51782">
    <property type="entry name" value="LYSM"/>
    <property type="match status" value="1"/>
</dbReference>
<dbReference type="CDD" id="cd00118">
    <property type="entry name" value="LysM"/>
    <property type="match status" value="1"/>
</dbReference>
<organism evidence="4 5">
    <name type="scientific">Paenibacillus gallinarum</name>
    <dbReference type="NCBI Taxonomy" id="2762232"/>
    <lineage>
        <taxon>Bacteria</taxon>
        <taxon>Bacillati</taxon>
        <taxon>Bacillota</taxon>
        <taxon>Bacilli</taxon>
        <taxon>Bacillales</taxon>
        <taxon>Paenibacillaceae</taxon>
        <taxon>Paenibacillus</taxon>
    </lineage>
</organism>
<name>A0ABR8T2U5_9BACL</name>
<dbReference type="CDD" id="cd12797">
    <property type="entry name" value="M23_peptidase"/>
    <property type="match status" value="1"/>
</dbReference>
<accession>A0ABR8T2U5</accession>
<dbReference type="PANTHER" id="PTHR21666">
    <property type="entry name" value="PEPTIDASE-RELATED"/>
    <property type="match status" value="1"/>
</dbReference>
<evidence type="ECO:0000259" key="3">
    <source>
        <dbReference type="PROSITE" id="PS51782"/>
    </source>
</evidence>
<dbReference type="Pfam" id="PF07501">
    <property type="entry name" value="G5"/>
    <property type="match status" value="1"/>
</dbReference>
<dbReference type="SMART" id="SM00257">
    <property type="entry name" value="LysM"/>
    <property type="match status" value="1"/>
</dbReference>
<dbReference type="PANTHER" id="PTHR21666:SF289">
    <property type="entry name" value="L-ALA--D-GLU ENDOPEPTIDASE"/>
    <property type="match status" value="1"/>
</dbReference>
<dbReference type="Pfam" id="PF01476">
    <property type="entry name" value="LysM"/>
    <property type="match status" value="1"/>
</dbReference>
<dbReference type="InterPro" id="IPR016047">
    <property type="entry name" value="M23ase_b-sheet_dom"/>
</dbReference>
<sequence length="493" mass="54651">MSSSKDNTNTSVSITKKFFMKPRRWFLLTAAGFFMMISVGFAGHQLLTTPYYNVYVKDELIGTLSSEEELLSLYDQKKQEYEKKYPDVTMKLNTEAISLEKIRTRKPVSITTEETLAKLDGMITAYAEGAELKIGDKVIAIVKDQETADQILERVKDMYIPAEAKADSSDAGLKVRSVAAFTSTEEETAEAKEEQVTLASIQLKEEVAVEEVTVDPSRVLTDEEAIKLLTEGVEEEFPYQVKEGDTLSSIAKSYQMTLAEIRSLNPDIKNDFIKVGQQITLLALRPALTVTTVEHVVEEVITEPQVEVRKSDELKSGVTKVVREGKTGRKQMSYRITKENGEVVKEEWLGQEVLEASVTEIVIQGTKVTGEGSGVFTWPVSNAVVSSSFGQRWGRQHKGIDLVGERSIKASDEGVVTFAGQQSGYGNVIIINHRNGYETVYGHLNSIDVKVGQIVEKGEIIGVMGNTGRSTGTHLHFEIKKDSVAQNPMKYLP</sequence>
<dbReference type="InterPro" id="IPR011098">
    <property type="entry name" value="G5_dom"/>
</dbReference>
<feature type="domain" description="LysM" evidence="3">
    <location>
        <begin position="237"/>
        <end position="281"/>
    </location>
</feature>
<dbReference type="Proteomes" id="UP000608071">
    <property type="component" value="Unassembled WGS sequence"/>
</dbReference>
<dbReference type="PROSITE" id="PS51109">
    <property type="entry name" value="G5"/>
    <property type="match status" value="1"/>
</dbReference>
<dbReference type="Gene3D" id="2.70.70.10">
    <property type="entry name" value="Glucose Permease (Domain IIA)"/>
    <property type="match status" value="1"/>
</dbReference>